<feature type="compositionally biased region" description="Polar residues" evidence="2">
    <location>
        <begin position="130"/>
        <end position="139"/>
    </location>
</feature>
<comment type="caution">
    <text evidence="3">The sequence shown here is derived from an EMBL/GenBank/DDBJ whole genome shotgun (WGS) entry which is preliminary data.</text>
</comment>
<feature type="coiled-coil region" evidence="1">
    <location>
        <begin position="194"/>
        <end position="221"/>
    </location>
</feature>
<dbReference type="AlphaFoldDB" id="A0A9P4GPV7"/>
<dbReference type="OrthoDB" id="3674086at2759"/>
<keyword evidence="4" id="KW-1185">Reference proteome</keyword>
<dbReference type="Proteomes" id="UP000800039">
    <property type="component" value="Unassembled WGS sequence"/>
</dbReference>
<evidence type="ECO:0000256" key="2">
    <source>
        <dbReference type="SAM" id="MobiDB-lite"/>
    </source>
</evidence>
<dbReference type="EMBL" id="ML976615">
    <property type="protein sequence ID" value="KAF1848966.1"/>
    <property type="molecule type" value="Genomic_DNA"/>
</dbReference>
<evidence type="ECO:0000313" key="3">
    <source>
        <dbReference type="EMBL" id="KAF1848966.1"/>
    </source>
</evidence>
<accession>A0A9P4GPV7</accession>
<feature type="region of interest" description="Disordered" evidence="2">
    <location>
        <begin position="130"/>
        <end position="150"/>
    </location>
</feature>
<name>A0A9P4GPV7_9PLEO</name>
<sequence length="650" mass="73005">MADEETIAQFALSEEERELIQKIRRSEADASDPRLQLTLELSLYAGSRYLGSYDIEATRMVSQFAHYGTLYLEKVLRGLEPEEQSEGGNGDFQLNDGDSILDTLSILEEQPDAGNESVQLKDSDSILDTQSTLEDNNTADNDDKKPISRHAIREELVPSYVKDIIFTASREAVSPACEEQLRIQFPGVIVTRDCSKVEHEEDQEVDEMEQEEDQKAAATEKPKYAWTSTEFTQGPIKKLADLVQYATHPPTDHEFGFNFPLGEIWDTLPESRKLDIAHARAIQGRYGKTVDGPGCSQCIAEGYECKVYHQQLEDLSHIGPHGHACQNCRLRGTACDTSAAAEDRPTSSLTGDKIDPTDNTQESNLASNVSLNDLGSHIGDVDTSGRQDEIPPESEESRESGSLDLQVTNSLTADPIMKRALSIGLDLSKTDMEETLSLYRKLRASKVVSPSEGDNVALEHQYKTLTTLYILAPKEIEKLRDAVLLEFQRISCYYFESLPGIETTVLAFKHLPTHSRLCKWIAILYASRWRTQEDGEYEAFVQDHPNLDSSALWRLFYAMRNSSTQECTNDAKSLKKVGDIHGYAEDNRKRQAVCNEMQFTLTKKLKKPAFIHVQGNELRATSSRAKRKLDCSPIDALNPPKRKRCPVRSR</sequence>
<dbReference type="GeneID" id="63853210"/>
<feature type="compositionally biased region" description="Basic and acidic residues" evidence="2">
    <location>
        <begin position="141"/>
        <end position="150"/>
    </location>
</feature>
<keyword evidence="1" id="KW-0175">Coiled coil</keyword>
<protein>
    <submittedName>
        <fullName evidence="3">Uncharacterized protein</fullName>
    </submittedName>
</protein>
<dbReference type="RefSeq" id="XP_040791529.1">
    <property type="nucleotide sequence ID" value="XM_040935959.1"/>
</dbReference>
<reference evidence="3" key="1">
    <citation type="submission" date="2020-01" db="EMBL/GenBank/DDBJ databases">
        <authorList>
            <consortium name="DOE Joint Genome Institute"/>
            <person name="Haridas S."/>
            <person name="Albert R."/>
            <person name="Binder M."/>
            <person name="Bloem J."/>
            <person name="Labutti K."/>
            <person name="Salamov A."/>
            <person name="Andreopoulos B."/>
            <person name="Baker S.E."/>
            <person name="Barry K."/>
            <person name="Bills G."/>
            <person name="Bluhm B.H."/>
            <person name="Cannon C."/>
            <person name="Castanera R."/>
            <person name="Culley D.E."/>
            <person name="Daum C."/>
            <person name="Ezra D."/>
            <person name="Gonzalez J.B."/>
            <person name="Henrissat B."/>
            <person name="Kuo A."/>
            <person name="Liang C."/>
            <person name="Lipzen A."/>
            <person name="Lutzoni F."/>
            <person name="Magnuson J."/>
            <person name="Mondo S."/>
            <person name="Nolan M."/>
            <person name="Ohm R."/>
            <person name="Pangilinan J."/>
            <person name="Park H.-J."/>
            <person name="Ramirez L."/>
            <person name="Alfaro M."/>
            <person name="Sun H."/>
            <person name="Tritt A."/>
            <person name="Yoshinaga Y."/>
            <person name="Zwiers L.-H."/>
            <person name="Turgeon B.G."/>
            <person name="Goodwin S.B."/>
            <person name="Spatafora J.W."/>
            <person name="Crous P.W."/>
            <person name="Grigoriev I.V."/>
        </authorList>
    </citation>
    <scope>NUCLEOTIDE SEQUENCE</scope>
    <source>
        <strain evidence="3">CBS 394.84</strain>
    </source>
</reference>
<proteinExistence type="predicted"/>
<feature type="region of interest" description="Disordered" evidence="2">
    <location>
        <begin position="339"/>
        <end position="403"/>
    </location>
</feature>
<feature type="compositionally biased region" description="Polar residues" evidence="2">
    <location>
        <begin position="357"/>
        <end position="373"/>
    </location>
</feature>
<gene>
    <name evidence="3" type="ORF">K460DRAFT_393914</name>
</gene>
<organism evidence="3 4">
    <name type="scientific">Cucurbitaria berberidis CBS 394.84</name>
    <dbReference type="NCBI Taxonomy" id="1168544"/>
    <lineage>
        <taxon>Eukaryota</taxon>
        <taxon>Fungi</taxon>
        <taxon>Dikarya</taxon>
        <taxon>Ascomycota</taxon>
        <taxon>Pezizomycotina</taxon>
        <taxon>Dothideomycetes</taxon>
        <taxon>Pleosporomycetidae</taxon>
        <taxon>Pleosporales</taxon>
        <taxon>Pleosporineae</taxon>
        <taxon>Cucurbitariaceae</taxon>
        <taxon>Cucurbitaria</taxon>
    </lineage>
</organism>
<feature type="compositionally biased region" description="Basic and acidic residues" evidence="2">
    <location>
        <begin position="379"/>
        <end position="401"/>
    </location>
</feature>
<evidence type="ECO:0000256" key="1">
    <source>
        <dbReference type="SAM" id="Coils"/>
    </source>
</evidence>
<evidence type="ECO:0000313" key="4">
    <source>
        <dbReference type="Proteomes" id="UP000800039"/>
    </source>
</evidence>